<dbReference type="InterPro" id="IPR001029">
    <property type="entry name" value="Flagellin_N"/>
</dbReference>
<evidence type="ECO:0000256" key="3">
    <source>
        <dbReference type="RuleBase" id="RU362073"/>
    </source>
</evidence>
<evidence type="ECO:0000313" key="6">
    <source>
        <dbReference type="EMBL" id="MEN2744353.1"/>
    </source>
</evidence>
<keyword evidence="7" id="KW-1185">Reference proteome</keyword>
<organism evidence="6 7">
    <name type="scientific">Sinomonas halotolerans</name>
    <dbReference type="NCBI Taxonomy" id="1644133"/>
    <lineage>
        <taxon>Bacteria</taxon>
        <taxon>Bacillati</taxon>
        <taxon>Actinomycetota</taxon>
        <taxon>Actinomycetes</taxon>
        <taxon>Micrococcales</taxon>
        <taxon>Micrococcaceae</taxon>
        <taxon>Sinomonas</taxon>
    </lineage>
</organism>
<sequence length="293" mass="30434">MIRVTGQTMMLSAQRGLAASQGRLAELQERSHTLRRVEKASDDPVAAAGAMAVRAQQTASAQHARNIDDGRGWLTTVDSSLSAAEDILQRVRDLTVQGGGNGALNAQAREAMAIELDGLRSELLVRANTQYLGRSVFAGTSDAASAFAADGTFAGVPGTSVERRVGPGAPLRVDADGAAAFGSGAGSAFELIRAIAADLRAGVPTAGRIAEVDARLKAVLDAHADVGVRHAALEKAAAAQAEAAAHLEHRRANLEDADLSQTILDLKIQETSYQAALAVTAKALPQSLLDFLR</sequence>
<dbReference type="Pfam" id="PF00700">
    <property type="entry name" value="Flagellin_C"/>
    <property type="match status" value="1"/>
</dbReference>
<dbReference type="InterPro" id="IPR046358">
    <property type="entry name" value="Flagellin_C"/>
</dbReference>
<keyword evidence="2 3" id="KW-0975">Bacterial flagellum</keyword>
<evidence type="ECO:0000259" key="5">
    <source>
        <dbReference type="Pfam" id="PF00700"/>
    </source>
</evidence>
<protein>
    <recommendedName>
        <fullName evidence="3">Flagellin</fullName>
    </recommendedName>
</protein>
<dbReference type="Pfam" id="PF00669">
    <property type="entry name" value="Flagellin_N"/>
    <property type="match status" value="1"/>
</dbReference>
<dbReference type="PANTHER" id="PTHR42792:SF1">
    <property type="entry name" value="FLAGELLAR HOOK-ASSOCIATED PROTEIN 3"/>
    <property type="match status" value="1"/>
</dbReference>
<dbReference type="SUPFAM" id="SSF64518">
    <property type="entry name" value="Phase 1 flagellin"/>
    <property type="match status" value="1"/>
</dbReference>
<evidence type="ECO:0000256" key="2">
    <source>
        <dbReference type="ARBA" id="ARBA00023143"/>
    </source>
</evidence>
<feature type="domain" description="Flagellin N-terminal" evidence="4">
    <location>
        <begin position="7"/>
        <end position="141"/>
    </location>
</feature>
<keyword evidence="6" id="KW-0966">Cell projection</keyword>
<dbReference type="Proteomes" id="UP001422074">
    <property type="component" value="Unassembled WGS sequence"/>
</dbReference>
<keyword evidence="6" id="KW-0282">Flagellum</keyword>
<name>A0ABU9WYS7_9MICC</name>
<dbReference type="EMBL" id="JBDFRB010000005">
    <property type="protein sequence ID" value="MEN2744353.1"/>
    <property type="molecule type" value="Genomic_DNA"/>
</dbReference>
<keyword evidence="6" id="KW-0969">Cilium</keyword>
<gene>
    <name evidence="6" type="ORF">ABCQ75_07345</name>
</gene>
<comment type="function">
    <text evidence="3">Flagellin is the subunit protein which polymerizes to form the filaments of bacterial flagella.</text>
</comment>
<accession>A0ABU9WYS7</accession>
<dbReference type="Gene3D" id="1.20.1330.10">
    <property type="entry name" value="f41 fragment of flagellin, N-terminal domain"/>
    <property type="match status" value="1"/>
</dbReference>
<feature type="domain" description="Flagellin C-terminal" evidence="5">
    <location>
        <begin position="210"/>
        <end position="292"/>
    </location>
</feature>
<dbReference type="PANTHER" id="PTHR42792">
    <property type="entry name" value="FLAGELLIN"/>
    <property type="match status" value="1"/>
</dbReference>
<evidence type="ECO:0000259" key="4">
    <source>
        <dbReference type="Pfam" id="PF00669"/>
    </source>
</evidence>
<evidence type="ECO:0000256" key="1">
    <source>
        <dbReference type="ARBA" id="ARBA00005709"/>
    </source>
</evidence>
<dbReference type="RefSeq" id="WP_345884319.1">
    <property type="nucleotide sequence ID" value="NZ_JBDFRB010000005.1"/>
</dbReference>
<proteinExistence type="inferred from homology"/>
<comment type="caution">
    <text evidence="6">The sequence shown here is derived from an EMBL/GenBank/DDBJ whole genome shotgun (WGS) entry which is preliminary data.</text>
</comment>
<keyword evidence="3" id="KW-0964">Secreted</keyword>
<comment type="similarity">
    <text evidence="1 3">Belongs to the bacterial flagellin family.</text>
</comment>
<dbReference type="InterPro" id="IPR001492">
    <property type="entry name" value="Flagellin"/>
</dbReference>
<comment type="subcellular location">
    <subcellularLocation>
        <location evidence="3">Secreted</location>
    </subcellularLocation>
    <subcellularLocation>
        <location evidence="3">Bacterial flagellum</location>
    </subcellularLocation>
</comment>
<evidence type="ECO:0000313" key="7">
    <source>
        <dbReference type="Proteomes" id="UP001422074"/>
    </source>
</evidence>
<reference evidence="6 7" key="1">
    <citation type="submission" date="2024-05" db="EMBL/GenBank/DDBJ databases">
        <title>Sinomonas sp. nov., isolated from a waste landfill.</title>
        <authorList>
            <person name="Zhao Y."/>
        </authorList>
    </citation>
    <scope>NUCLEOTIDE SEQUENCE [LARGE SCALE GENOMIC DNA]</scope>
    <source>
        <strain evidence="6 7">CCTCC AB2014300</strain>
    </source>
</reference>